<proteinExistence type="predicted"/>
<gene>
    <name evidence="2" type="ORF">PISMIDRAFT_118884</name>
</gene>
<organism evidence="2 3">
    <name type="scientific">Pisolithus microcarpus 441</name>
    <dbReference type="NCBI Taxonomy" id="765257"/>
    <lineage>
        <taxon>Eukaryota</taxon>
        <taxon>Fungi</taxon>
        <taxon>Dikarya</taxon>
        <taxon>Basidiomycota</taxon>
        <taxon>Agaricomycotina</taxon>
        <taxon>Agaricomycetes</taxon>
        <taxon>Agaricomycetidae</taxon>
        <taxon>Boletales</taxon>
        <taxon>Sclerodermatineae</taxon>
        <taxon>Pisolithaceae</taxon>
        <taxon>Pisolithus</taxon>
    </lineage>
</organism>
<dbReference type="STRING" id="765257.A0A0C9Z083"/>
<feature type="non-terminal residue" evidence="2">
    <location>
        <position position="1"/>
    </location>
</feature>
<dbReference type="Proteomes" id="UP000054018">
    <property type="component" value="Unassembled WGS sequence"/>
</dbReference>
<accession>A0A0C9Z083</accession>
<dbReference type="AlphaFoldDB" id="A0A0C9Z083"/>
<feature type="region of interest" description="Disordered" evidence="1">
    <location>
        <begin position="56"/>
        <end position="80"/>
    </location>
</feature>
<feature type="compositionally biased region" description="Polar residues" evidence="1">
    <location>
        <begin position="58"/>
        <end position="69"/>
    </location>
</feature>
<keyword evidence="3" id="KW-1185">Reference proteome</keyword>
<dbReference type="OrthoDB" id="3183767at2759"/>
<reference evidence="3" key="2">
    <citation type="submission" date="2015-01" db="EMBL/GenBank/DDBJ databases">
        <title>Evolutionary Origins and Diversification of the Mycorrhizal Mutualists.</title>
        <authorList>
            <consortium name="DOE Joint Genome Institute"/>
            <consortium name="Mycorrhizal Genomics Consortium"/>
            <person name="Kohler A."/>
            <person name="Kuo A."/>
            <person name="Nagy L.G."/>
            <person name="Floudas D."/>
            <person name="Copeland A."/>
            <person name="Barry K.W."/>
            <person name="Cichocki N."/>
            <person name="Veneault-Fourrey C."/>
            <person name="LaButti K."/>
            <person name="Lindquist E.A."/>
            <person name="Lipzen A."/>
            <person name="Lundell T."/>
            <person name="Morin E."/>
            <person name="Murat C."/>
            <person name="Riley R."/>
            <person name="Ohm R."/>
            <person name="Sun H."/>
            <person name="Tunlid A."/>
            <person name="Henrissat B."/>
            <person name="Grigoriev I.V."/>
            <person name="Hibbett D.S."/>
            <person name="Martin F."/>
        </authorList>
    </citation>
    <scope>NUCLEOTIDE SEQUENCE [LARGE SCALE GENOMIC DNA]</scope>
    <source>
        <strain evidence="3">441</strain>
    </source>
</reference>
<name>A0A0C9Z083_9AGAM</name>
<evidence type="ECO:0000256" key="1">
    <source>
        <dbReference type="SAM" id="MobiDB-lite"/>
    </source>
</evidence>
<dbReference type="HOGENOM" id="CLU_002498_9_0_1"/>
<protein>
    <submittedName>
        <fullName evidence="2">Uncharacterized protein</fullName>
    </submittedName>
</protein>
<evidence type="ECO:0000313" key="3">
    <source>
        <dbReference type="Proteomes" id="UP000054018"/>
    </source>
</evidence>
<dbReference type="EMBL" id="KN833995">
    <property type="protein sequence ID" value="KIK13438.1"/>
    <property type="molecule type" value="Genomic_DNA"/>
</dbReference>
<sequence>DPTPNLPEVHYVIGKSQNMPEDITQFVQKNFGDPAAKGFVQKLKLHLLPRIRDLHTQGHASDTSPSLSDPQVWEPSGLNPLENTDQSILNSLSYVVLKGNRIFRHPLFRINHTTYDLRRETDSINPQTAHQDIMLLADGDGSEKHPFCYACVLGIYHANVIYVGPGTRDYQSRRQNFLWVCWFELLPDQRSGWQHTALDRARFVLMDRADAFGFVDPADVLRCCHLIPSFADGRLHPDSIATSCNSRESEDWKVYYINR</sequence>
<reference evidence="2 3" key="1">
    <citation type="submission" date="2014-04" db="EMBL/GenBank/DDBJ databases">
        <authorList>
            <consortium name="DOE Joint Genome Institute"/>
            <person name="Kuo A."/>
            <person name="Kohler A."/>
            <person name="Costa M.D."/>
            <person name="Nagy L.G."/>
            <person name="Floudas D."/>
            <person name="Copeland A."/>
            <person name="Barry K.W."/>
            <person name="Cichocki N."/>
            <person name="Veneault-Fourrey C."/>
            <person name="LaButti K."/>
            <person name="Lindquist E.A."/>
            <person name="Lipzen A."/>
            <person name="Lundell T."/>
            <person name="Morin E."/>
            <person name="Murat C."/>
            <person name="Sun H."/>
            <person name="Tunlid A."/>
            <person name="Henrissat B."/>
            <person name="Grigoriev I.V."/>
            <person name="Hibbett D.S."/>
            <person name="Martin F."/>
            <person name="Nordberg H.P."/>
            <person name="Cantor M.N."/>
            <person name="Hua S.X."/>
        </authorList>
    </citation>
    <scope>NUCLEOTIDE SEQUENCE [LARGE SCALE GENOMIC DNA]</scope>
    <source>
        <strain evidence="2 3">441</strain>
    </source>
</reference>
<evidence type="ECO:0000313" key="2">
    <source>
        <dbReference type="EMBL" id="KIK13438.1"/>
    </source>
</evidence>